<dbReference type="InterPro" id="IPR000259">
    <property type="entry name" value="Adhesion_dom_fimbrial"/>
</dbReference>
<protein>
    <submittedName>
        <fullName evidence="3">Putative fimbrial-like protein YfcP</fullName>
    </submittedName>
</protein>
<dbReference type="PANTHER" id="PTHR33420:SF9">
    <property type="entry name" value="MINOR FIMBRIAL SUBUNIT"/>
    <property type="match status" value="1"/>
</dbReference>
<evidence type="ECO:0000313" key="4">
    <source>
        <dbReference type="Proteomes" id="UP000494108"/>
    </source>
</evidence>
<dbReference type="Pfam" id="PF00419">
    <property type="entry name" value="Fimbrial"/>
    <property type="match status" value="1"/>
</dbReference>
<dbReference type="GO" id="GO:0009289">
    <property type="term" value="C:pilus"/>
    <property type="evidence" value="ECO:0007669"/>
    <property type="project" value="InterPro"/>
</dbReference>
<name>A0A6S6YV04_9BURK</name>
<feature type="chain" id="PRO_5028974179" evidence="1">
    <location>
        <begin position="28"/>
        <end position="184"/>
    </location>
</feature>
<proteinExistence type="predicted"/>
<keyword evidence="1" id="KW-0732">Signal</keyword>
<dbReference type="InterPro" id="IPR050263">
    <property type="entry name" value="Bact_Fimbrial_Adh_Pro"/>
</dbReference>
<dbReference type="InterPro" id="IPR036937">
    <property type="entry name" value="Adhesion_dom_fimbrial_sf"/>
</dbReference>
<dbReference type="Gene3D" id="2.60.40.1090">
    <property type="entry name" value="Fimbrial-type adhesion domain"/>
    <property type="match status" value="1"/>
</dbReference>
<feature type="domain" description="Fimbrial-type adhesion" evidence="2">
    <location>
        <begin position="35"/>
        <end position="184"/>
    </location>
</feature>
<dbReference type="PANTHER" id="PTHR33420">
    <property type="entry name" value="FIMBRIAL SUBUNIT ELFA-RELATED"/>
    <property type="match status" value="1"/>
</dbReference>
<dbReference type="Proteomes" id="UP000494108">
    <property type="component" value="Unassembled WGS sequence"/>
</dbReference>
<dbReference type="RefSeq" id="WP_175174312.1">
    <property type="nucleotide sequence ID" value="NZ_CADIJX010000002.1"/>
</dbReference>
<accession>A0A6S6YV04</accession>
<keyword evidence="4" id="KW-1185">Reference proteome</keyword>
<feature type="signal peptide" evidence="1">
    <location>
        <begin position="1"/>
        <end position="27"/>
    </location>
</feature>
<evidence type="ECO:0000259" key="2">
    <source>
        <dbReference type="Pfam" id="PF00419"/>
    </source>
</evidence>
<dbReference type="InterPro" id="IPR008966">
    <property type="entry name" value="Adhesion_dom_sf"/>
</dbReference>
<organism evidence="3 4">
    <name type="scientific">Achromobacter pestifer</name>
    <dbReference type="NCBI Taxonomy" id="1353889"/>
    <lineage>
        <taxon>Bacteria</taxon>
        <taxon>Pseudomonadati</taxon>
        <taxon>Pseudomonadota</taxon>
        <taxon>Betaproteobacteria</taxon>
        <taxon>Burkholderiales</taxon>
        <taxon>Alcaligenaceae</taxon>
        <taxon>Achromobacter</taxon>
    </lineage>
</organism>
<sequence>MHILARTTLHVAALAASTFLFSGSAAAQATGNNNMHFKGRLVAEPCSLAPGSAQRELHFLSVPVKDMYSTGRSISRPITVHLQNCNIAEGWTNIKVTFMGTESLPLPGFLQLDGGGATGVAIGLETADHRSLPLHKATQVGKLVVGNNDLTFMAFLKGEPDALKDRKIGLGDTNATVTFAFSYD</sequence>
<dbReference type="GO" id="GO:0043709">
    <property type="term" value="P:cell adhesion involved in single-species biofilm formation"/>
    <property type="evidence" value="ECO:0007669"/>
    <property type="project" value="TreeGrafter"/>
</dbReference>
<evidence type="ECO:0000256" key="1">
    <source>
        <dbReference type="SAM" id="SignalP"/>
    </source>
</evidence>
<reference evidence="3 4" key="1">
    <citation type="submission" date="2020-04" db="EMBL/GenBank/DDBJ databases">
        <authorList>
            <person name="De Canck E."/>
        </authorList>
    </citation>
    <scope>NUCLEOTIDE SEQUENCE [LARGE SCALE GENOMIC DNA]</scope>
    <source>
        <strain evidence="3 4">LMG 3431</strain>
    </source>
</reference>
<gene>
    <name evidence="3" type="primary">yfcP</name>
    <name evidence="3" type="ORF">LMG3431_02004</name>
</gene>
<evidence type="ECO:0000313" key="3">
    <source>
        <dbReference type="EMBL" id="CAB3639948.1"/>
    </source>
</evidence>
<dbReference type="EMBL" id="CADIJX010000002">
    <property type="protein sequence ID" value="CAB3639948.1"/>
    <property type="molecule type" value="Genomic_DNA"/>
</dbReference>
<dbReference type="SUPFAM" id="SSF49401">
    <property type="entry name" value="Bacterial adhesins"/>
    <property type="match status" value="1"/>
</dbReference>
<dbReference type="AlphaFoldDB" id="A0A6S6YV04"/>